<reference evidence="3 4" key="1">
    <citation type="submission" date="2024-08" db="EMBL/GenBank/DDBJ databases">
        <authorList>
            <person name="Cucini C."/>
            <person name="Frati F."/>
        </authorList>
    </citation>
    <scope>NUCLEOTIDE SEQUENCE [LARGE SCALE GENOMIC DNA]</scope>
</reference>
<keyword evidence="2" id="KW-0732">Signal</keyword>
<feature type="signal peptide" evidence="2">
    <location>
        <begin position="1"/>
        <end position="19"/>
    </location>
</feature>
<evidence type="ECO:0000313" key="3">
    <source>
        <dbReference type="EMBL" id="CAL8118140.1"/>
    </source>
</evidence>
<organism evidence="3 4">
    <name type="scientific">Orchesella dallaii</name>
    <dbReference type="NCBI Taxonomy" id="48710"/>
    <lineage>
        <taxon>Eukaryota</taxon>
        <taxon>Metazoa</taxon>
        <taxon>Ecdysozoa</taxon>
        <taxon>Arthropoda</taxon>
        <taxon>Hexapoda</taxon>
        <taxon>Collembola</taxon>
        <taxon>Entomobryomorpha</taxon>
        <taxon>Entomobryoidea</taxon>
        <taxon>Orchesellidae</taxon>
        <taxon>Orchesellinae</taxon>
        <taxon>Orchesella</taxon>
    </lineage>
</organism>
<protein>
    <submittedName>
        <fullName evidence="3">Uncharacterized protein</fullName>
    </submittedName>
</protein>
<keyword evidence="4" id="KW-1185">Reference proteome</keyword>
<evidence type="ECO:0000313" key="4">
    <source>
        <dbReference type="Proteomes" id="UP001642540"/>
    </source>
</evidence>
<sequence length="203" mass="21120">MNLWTSAVLGAVILAVASAQFAPAGPPAEPAPEPAGPPAPQTCVPAPAATACACGSAQPITIQLSCGGGGNRRPASGARPPPPPQYSQPPQDYTTDASWHNWETTAVPSAFDGYNMDNFCNFDEQGYPDPFLSPPGGFPQGFRAYFDDHQNPIIETGPGVPRPPTNWDGNAATLGFPMPPIGTPEGNMLMCWPIPVPVMPAGK</sequence>
<evidence type="ECO:0000256" key="1">
    <source>
        <dbReference type="SAM" id="MobiDB-lite"/>
    </source>
</evidence>
<evidence type="ECO:0000256" key="2">
    <source>
        <dbReference type="SAM" id="SignalP"/>
    </source>
</evidence>
<feature type="region of interest" description="Disordered" evidence="1">
    <location>
        <begin position="65"/>
        <end position="96"/>
    </location>
</feature>
<proteinExistence type="predicted"/>
<accession>A0ABP1R784</accession>
<dbReference type="EMBL" id="CAXLJM020000057">
    <property type="protein sequence ID" value="CAL8118140.1"/>
    <property type="molecule type" value="Genomic_DNA"/>
</dbReference>
<dbReference type="Proteomes" id="UP001642540">
    <property type="component" value="Unassembled WGS sequence"/>
</dbReference>
<comment type="caution">
    <text evidence="3">The sequence shown here is derived from an EMBL/GenBank/DDBJ whole genome shotgun (WGS) entry which is preliminary data.</text>
</comment>
<gene>
    <name evidence="3" type="ORF">ODALV1_LOCUS17997</name>
</gene>
<name>A0ABP1R784_9HEXA</name>
<feature type="chain" id="PRO_5046179499" evidence="2">
    <location>
        <begin position="20"/>
        <end position="203"/>
    </location>
</feature>